<dbReference type="EMBL" id="QEOB01000017">
    <property type="protein sequence ID" value="PVX75591.1"/>
    <property type="molecule type" value="Genomic_DNA"/>
</dbReference>
<evidence type="ECO:0000313" key="2">
    <source>
        <dbReference type="Proteomes" id="UP000245712"/>
    </source>
</evidence>
<evidence type="ECO:0000313" key="1">
    <source>
        <dbReference type="EMBL" id="PVX75591.1"/>
    </source>
</evidence>
<gene>
    <name evidence="1" type="ORF">C7402_1173</name>
</gene>
<proteinExistence type="predicted"/>
<dbReference type="RefSeq" id="WP_116613309.1">
    <property type="nucleotide sequence ID" value="NZ_QEOB01000017.1"/>
</dbReference>
<accession>A0ABX5KFR6</accession>
<sequence length="192" mass="20923">MSNETMKGGERAASATGGMTLGERIAHVGGRENANGYIEFGSVMAINALIQHALRDARAASKATVKGDAPFENCSFRHCDLPGQCKSEGACHHPARAAAPQAWSLQDSTHKFKNFHRLLCERFGYVHDEKDWWRDQLSLIEWIAAAQQPTIQSVMDALAPIAARQTNLLASVAVNDCRAAVEKLARAHDDAQ</sequence>
<keyword evidence="2" id="KW-1185">Reference proteome</keyword>
<dbReference type="Proteomes" id="UP000245712">
    <property type="component" value="Unassembled WGS sequence"/>
</dbReference>
<reference evidence="1 2" key="1">
    <citation type="submission" date="2018-05" db="EMBL/GenBank/DDBJ databases">
        <title>Genomic Encyclopedia of Type Strains, Phase IV (KMG-V): Genome sequencing to study the core and pangenomes of soil and plant-associated prokaryotes.</title>
        <authorList>
            <person name="Whitman W."/>
        </authorList>
    </citation>
    <scope>NUCLEOTIDE SEQUENCE [LARGE SCALE GENOMIC DNA]</scope>
    <source>
        <strain evidence="1 2">SCZa-39</strain>
    </source>
</reference>
<organism evidence="1 2">
    <name type="scientific">Paraburkholderia unamae</name>
    <dbReference type="NCBI Taxonomy" id="219649"/>
    <lineage>
        <taxon>Bacteria</taxon>
        <taxon>Pseudomonadati</taxon>
        <taxon>Pseudomonadota</taxon>
        <taxon>Betaproteobacteria</taxon>
        <taxon>Burkholderiales</taxon>
        <taxon>Burkholderiaceae</taxon>
        <taxon>Paraburkholderia</taxon>
    </lineage>
</organism>
<comment type="caution">
    <text evidence="1">The sequence shown here is derived from an EMBL/GenBank/DDBJ whole genome shotgun (WGS) entry which is preliminary data.</text>
</comment>
<protein>
    <submittedName>
        <fullName evidence="1">Uncharacterized protein</fullName>
    </submittedName>
</protein>
<name>A0ABX5KFR6_9BURK</name>